<sequence length="995" mass="110471">MRAWVSKMLDQQVGLDEYLPGTPRKGRNLLDAFPYHLLGRGSTASKGESSDNATAAEKKFREADAVRRRQFPSCFEEACAYGNLQAVILMWSQGTVDIPTRKAVYEGNSASALMWASFKGHLPIVRFLLDHGAPIDAANALGHTALQWAITAGHTDVVRYLLDHGADPSQRDRQGFDAAFSAAQNGRLALLVMLTEDASRLGKLLRTSDDGTVLYQPSPEQRAQAATRVNPRSQKPYYLLDPTMRDVEGHTLLHWAAYRNSPATCQYLLVHWSYAVDATDKHGRTPLVWAAREGFAEVIELLLSYGADRSCADSDGWTALQYARTRNHPEAVYVLETYPVIPTKKIEAGDGVFPEVEYEGERMNSVSDSASAALLGSTNSDPAAEAASRGGRYVCVRDRRAYGTLQMIRTHTIFAFMAVCGPLYLAVTCIAMNLLPPVLSYFPFGIYFFSNVLWTSLSPHPTQSSRTGAPPSVTTRMGIAANIADSVRGTWLFRTRDPSNLFLWAAFLLLQLWAWNRLGLPPLFASSNGSSTATDLWPTQRPPPTPAADIASTASPTPQLVHYFGLSFLRLVTFQTNPLNAYGGAAALESAAKGLSSTARAGLDEAAHAYVAQSEFIVRYALMSLFLATLVSAVLCKQLSTRSVMRISEEGTLRTSPLWRILAARQYRWLHPRFTFLERHMQLPLRAFYCHEHDVVVRGYDGYSTLLDTPVGQSNHLCFVLALTFFTLFEILLMVWGYQHMHSLQQCPAPVPWYTDALLAFQSTEVIDAAIKSRALATPAATDGAAPVISLAWIDNALNILLHGLPCRQYHHLDEVTRRYLQAVAASKVDGAEPPWLTSCIRRLLFVLQYYLWPTRAAAMGVWILHYSVLSAFMIGFVAVRQWIGVWSGATRMELANPLAQGRDGELIYVFPKDPQQAQRFQSLNPEEERYYAEVCPDKARPVDRLPDQGSRCIYADGNGWVNLLRFLVGQQGKRWRGAMTVSSHNAPVKTPMLM</sequence>
<dbReference type="VEuPathDB" id="TriTrypDB:Lsey_0202_0110"/>
<dbReference type="InterPro" id="IPR036770">
    <property type="entry name" value="Ankyrin_rpt-contain_sf"/>
</dbReference>
<dbReference type="SUPFAM" id="SSF48403">
    <property type="entry name" value="Ankyrin repeat"/>
    <property type="match status" value="1"/>
</dbReference>
<keyword evidence="2 3" id="KW-0040">ANK repeat</keyword>
<evidence type="ECO:0000313" key="6">
    <source>
        <dbReference type="Proteomes" id="UP000038009"/>
    </source>
</evidence>
<feature type="transmembrane region" description="Helical" evidence="4">
    <location>
        <begin position="501"/>
        <end position="518"/>
    </location>
</feature>
<organism evidence="5 6">
    <name type="scientific">Leptomonas seymouri</name>
    <dbReference type="NCBI Taxonomy" id="5684"/>
    <lineage>
        <taxon>Eukaryota</taxon>
        <taxon>Discoba</taxon>
        <taxon>Euglenozoa</taxon>
        <taxon>Kinetoplastea</taxon>
        <taxon>Metakinetoplastina</taxon>
        <taxon>Trypanosomatida</taxon>
        <taxon>Trypanosomatidae</taxon>
        <taxon>Leishmaniinae</taxon>
        <taxon>Leptomonas</taxon>
    </lineage>
</organism>
<dbReference type="PANTHER" id="PTHR24161">
    <property type="entry name" value="ANK_REP_REGION DOMAIN-CONTAINING PROTEIN-RELATED"/>
    <property type="match status" value="1"/>
</dbReference>
<feature type="repeat" description="ANK" evidence="3">
    <location>
        <begin position="141"/>
        <end position="173"/>
    </location>
</feature>
<proteinExistence type="predicted"/>
<keyword evidence="4" id="KW-1133">Transmembrane helix</keyword>
<keyword evidence="4" id="KW-0812">Transmembrane</keyword>
<reference evidence="5 6" key="1">
    <citation type="journal article" date="2015" name="PLoS Pathog.">
        <title>Leptomonas seymouri: Adaptations to the Dixenous Life Cycle Analyzed by Genome Sequencing, Transcriptome Profiling and Co-infection with Leishmania donovani.</title>
        <authorList>
            <person name="Kraeva N."/>
            <person name="Butenko A."/>
            <person name="Hlavacova J."/>
            <person name="Kostygov A."/>
            <person name="Myskova J."/>
            <person name="Grybchuk D."/>
            <person name="Lestinova T."/>
            <person name="Votypka J."/>
            <person name="Volf P."/>
            <person name="Opperdoes F."/>
            <person name="Flegontov P."/>
            <person name="Lukes J."/>
            <person name="Yurchenko V."/>
        </authorList>
    </citation>
    <scope>NUCLEOTIDE SEQUENCE [LARGE SCALE GENOMIC DNA]</scope>
    <source>
        <strain evidence="5 6">ATCC 30220</strain>
    </source>
</reference>
<evidence type="ECO:0000313" key="5">
    <source>
        <dbReference type="EMBL" id="KPI85221.1"/>
    </source>
</evidence>
<keyword evidence="6" id="KW-1185">Reference proteome</keyword>
<feature type="repeat" description="ANK" evidence="3">
    <location>
        <begin position="108"/>
        <end position="140"/>
    </location>
</feature>
<dbReference type="AlphaFoldDB" id="A0A0N1I1V5"/>
<protein>
    <submittedName>
        <fullName evidence="5">Uncharacterized protein</fullName>
    </submittedName>
</protein>
<gene>
    <name evidence="5" type="ORF">ABL78_5729</name>
</gene>
<feature type="transmembrane region" description="Helical" evidence="4">
    <location>
        <begin position="717"/>
        <end position="738"/>
    </location>
</feature>
<evidence type="ECO:0000256" key="1">
    <source>
        <dbReference type="ARBA" id="ARBA00022737"/>
    </source>
</evidence>
<feature type="transmembrane region" description="Helical" evidence="4">
    <location>
        <begin position="617"/>
        <end position="636"/>
    </location>
</feature>
<dbReference type="OMA" id="LMHWAAY"/>
<keyword evidence="4" id="KW-0472">Membrane</keyword>
<feature type="repeat" description="ANK" evidence="3">
    <location>
        <begin position="282"/>
        <end position="314"/>
    </location>
</feature>
<dbReference type="PROSITE" id="PS50297">
    <property type="entry name" value="ANK_REP_REGION"/>
    <property type="match status" value="3"/>
</dbReference>
<keyword evidence="1" id="KW-0677">Repeat</keyword>
<dbReference type="InterPro" id="IPR002110">
    <property type="entry name" value="Ankyrin_rpt"/>
</dbReference>
<dbReference type="EMBL" id="LJSK01000202">
    <property type="protein sequence ID" value="KPI85221.1"/>
    <property type="molecule type" value="Genomic_DNA"/>
</dbReference>
<name>A0A0N1I1V5_LEPSE</name>
<feature type="transmembrane region" description="Helical" evidence="4">
    <location>
        <begin position="413"/>
        <end position="435"/>
    </location>
</feature>
<dbReference type="PROSITE" id="PS50088">
    <property type="entry name" value="ANK_REPEAT"/>
    <property type="match status" value="3"/>
</dbReference>
<comment type="caution">
    <text evidence="5">The sequence shown here is derived from an EMBL/GenBank/DDBJ whole genome shotgun (WGS) entry which is preliminary data.</text>
</comment>
<dbReference type="PANTHER" id="PTHR24161:SF89">
    <property type="entry name" value="ANKYRIN REPEAT PROTEIN"/>
    <property type="match status" value="1"/>
</dbReference>
<dbReference type="SMART" id="SM00248">
    <property type="entry name" value="ANK"/>
    <property type="match status" value="6"/>
</dbReference>
<evidence type="ECO:0000256" key="3">
    <source>
        <dbReference type="PROSITE-ProRule" id="PRU00023"/>
    </source>
</evidence>
<dbReference type="OrthoDB" id="20872at2759"/>
<accession>A0A0N1I1V5</accession>
<dbReference type="Gene3D" id="1.25.40.20">
    <property type="entry name" value="Ankyrin repeat-containing domain"/>
    <property type="match status" value="2"/>
</dbReference>
<dbReference type="Pfam" id="PF12796">
    <property type="entry name" value="Ank_2"/>
    <property type="match status" value="2"/>
</dbReference>
<evidence type="ECO:0000256" key="2">
    <source>
        <dbReference type="ARBA" id="ARBA00023043"/>
    </source>
</evidence>
<dbReference type="Proteomes" id="UP000038009">
    <property type="component" value="Unassembled WGS sequence"/>
</dbReference>
<evidence type="ECO:0000256" key="4">
    <source>
        <dbReference type="SAM" id="Phobius"/>
    </source>
</evidence>
<feature type="transmembrane region" description="Helical" evidence="4">
    <location>
        <begin position="441"/>
        <end position="457"/>
    </location>
</feature>
<feature type="transmembrane region" description="Helical" evidence="4">
    <location>
        <begin position="857"/>
        <end position="880"/>
    </location>
</feature>